<evidence type="ECO:0000313" key="1">
    <source>
        <dbReference type="EMBL" id="EST42977.1"/>
    </source>
</evidence>
<dbReference type="EMBL" id="KI546148">
    <property type="protein sequence ID" value="EST42977.1"/>
    <property type="molecule type" value="Genomic_DNA"/>
</dbReference>
<proteinExistence type="predicted"/>
<gene>
    <name evidence="1" type="ORF">SS50377_17373</name>
</gene>
<accession>V6LEQ4</accession>
<protein>
    <submittedName>
        <fullName evidence="1">Uncharacterized protein</fullName>
    </submittedName>
</protein>
<sequence length="153" mass="17064">MTSQCDNSGKKCQELQVCPSDATETSEKNVLNVILQLILVAMPVQKVVKTYAVDANQIITQMKIRPNAKHALITAQHVITQQNAQHVRSDLKLQAIYVKNLKLLQMNVIPRNLVKNHSFANQNLLVMSVASAPTPARNAEARRNAQNVKLTMR</sequence>
<reference evidence="1" key="1">
    <citation type="journal article" date="2014" name="PLoS Genet.">
        <title>The Genome of Spironucleus salmonicida Highlights a Fish Pathogen Adapted to Fluctuating Environments.</title>
        <authorList>
            <person name="Xu F."/>
            <person name="Jerlstrom-Hultqvist J."/>
            <person name="Einarsson E."/>
            <person name="Astvaldsson A."/>
            <person name="Svard S.G."/>
            <person name="Andersson J.O."/>
        </authorList>
    </citation>
    <scope>NUCLEOTIDE SEQUENCE</scope>
</reference>
<dbReference type="AlphaFoldDB" id="V6LEQ4"/>
<organism evidence="1">
    <name type="scientific">Spironucleus salmonicida</name>
    <dbReference type="NCBI Taxonomy" id="348837"/>
    <lineage>
        <taxon>Eukaryota</taxon>
        <taxon>Metamonada</taxon>
        <taxon>Diplomonadida</taxon>
        <taxon>Hexamitidae</taxon>
        <taxon>Hexamitinae</taxon>
        <taxon>Spironucleus</taxon>
    </lineage>
</organism>
<name>V6LEQ4_9EUKA</name>